<feature type="transmembrane region" description="Helical" evidence="1">
    <location>
        <begin position="6"/>
        <end position="22"/>
    </location>
</feature>
<dbReference type="Proteomes" id="UP001164726">
    <property type="component" value="Chromosome"/>
</dbReference>
<dbReference type="EMBL" id="CP106877">
    <property type="protein sequence ID" value="WAA11462.1"/>
    <property type="molecule type" value="Genomic_DNA"/>
</dbReference>
<dbReference type="RefSeq" id="WP_275419573.1">
    <property type="nucleotide sequence ID" value="NZ_CP106877.1"/>
</dbReference>
<proteinExistence type="predicted"/>
<keyword evidence="3" id="KW-1185">Reference proteome</keyword>
<sequence length="290" mass="34111">MKRETLILFFITGLIFFSYLYWEKEKMEETKESITYFPPDPNASFFQTSTDLQYEGRKKKWFEITLRSFSNFDQRAYLRQDVTFLFANGRLIGKVSNWKRDVRELEMKKTFPFNEDALFQAITFHHSEIHESNEKITSVQALSEDELYVVKTGASTIHFHEPKTKEEALWKEMLDQKSEETLKNSKQFATQTGHIQPILYDPIPLTKLATYSNEPFPHYSMEETRRIIGQLMEGLYKNYFFGMKNQEGAIIPPLGSSIPIIWIPKNKNHLFITIETSDGQMIILQQNIQS</sequence>
<accession>A0A9E8RZA2</accession>
<keyword evidence="1" id="KW-0472">Membrane</keyword>
<name>A0A9E8RZA2_9BACI</name>
<dbReference type="KEGG" id="fhl:OE105_07395"/>
<reference evidence="2" key="1">
    <citation type="submission" date="2022-09" db="EMBL/GenBank/DDBJ databases">
        <title>Complete Genomes of Fervidibacillus albus and Fervidibacillus halotolerans isolated from tidal flat sediments.</title>
        <authorList>
            <person name="Kwon K.K."/>
            <person name="Yang S.-H."/>
            <person name="Park M.J."/>
            <person name="Oh H.-M."/>
        </authorList>
    </citation>
    <scope>NUCLEOTIDE SEQUENCE</scope>
    <source>
        <strain evidence="2">MEBiC13594</strain>
    </source>
</reference>
<keyword evidence="1" id="KW-0812">Transmembrane</keyword>
<dbReference type="AlphaFoldDB" id="A0A9E8RZA2"/>
<organism evidence="2 3">
    <name type="scientific">Fervidibacillus halotolerans</name>
    <dbReference type="NCBI Taxonomy" id="2980027"/>
    <lineage>
        <taxon>Bacteria</taxon>
        <taxon>Bacillati</taxon>
        <taxon>Bacillota</taxon>
        <taxon>Bacilli</taxon>
        <taxon>Bacillales</taxon>
        <taxon>Bacillaceae</taxon>
        <taxon>Fervidibacillus</taxon>
    </lineage>
</organism>
<gene>
    <name evidence="2" type="ORF">OE105_07395</name>
</gene>
<evidence type="ECO:0000256" key="1">
    <source>
        <dbReference type="SAM" id="Phobius"/>
    </source>
</evidence>
<protein>
    <submittedName>
        <fullName evidence="2">Uncharacterized protein</fullName>
    </submittedName>
</protein>
<evidence type="ECO:0000313" key="3">
    <source>
        <dbReference type="Proteomes" id="UP001164726"/>
    </source>
</evidence>
<evidence type="ECO:0000313" key="2">
    <source>
        <dbReference type="EMBL" id="WAA11462.1"/>
    </source>
</evidence>
<keyword evidence="1" id="KW-1133">Transmembrane helix</keyword>